<keyword evidence="2" id="KW-1185">Reference proteome</keyword>
<accession>A0A0C9ZPI7</accession>
<dbReference type="STRING" id="930992.A0A0C9ZPI7"/>
<evidence type="ECO:0000313" key="2">
    <source>
        <dbReference type="Proteomes" id="UP000054485"/>
    </source>
</evidence>
<dbReference type="OrthoDB" id="514777at2759"/>
<protein>
    <submittedName>
        <fullName evidence="1">Uncharacterized protein</fullName>
    </submittedName>
</protein>
<sequence>MPMAEFLDNIAIDAPKVFDYMAIMLRGAGFHNEPERLRRIASKLEDSNKSILHAAAKWLAVDVGFADVTRINLYIPGPDDAPIFCVVSRFGEYETEMGSKGDPWRDTDIVAHLVFLPPRLIWRHRSTTLQEELKRVGHPGTQLSLSVM</sequence>
<dbReference type="EMBL" id="KN835337">
    <property type="protein sequence ID" value="KIK39560.1"/>
    <property type="molecule type" value="Genomic_DNA"/>
</dbReference>
<proteinExistence type="predicted"/>
<evidence type="ECO:0000313" key="1">
    <source>
        <dbReference type="EMBL" id="KIK39560.1"/>
    </source>
</evidence>
<dbReference type="Proteomes" id="UP000054485">
    <property type="component" value="Unassembled WGS sequence"/>
</dbReference>
<dbReference type="InParanoid" id="A0A0C9ZPI7"/>
<dbReference type="AlphaFoldDB" id="A0A0C9ZPI7"/>
<reference evidence="2" key="2">
    <citation type="submission" date="2015-01" db="EMBL/GenBank/DDBJ databases">
        <title>Evolutionary Origins and Diversification of the Mycorrhizal Mutualists.</title>
        <authorList>
            <consortium name="DOE Joint Genome Institute"/>
            <consortium name="Mycorrhizal Genomics Consortium"/>
            <person name="Kohler A."/>
            <person name="Kuo A."/>
            <person name="Nagy L.G."/>
            <person name="Floudas D."/>
            <person name="Copeland A."/>
            <person name="Barry K.W."/>
            <person name="Cichocki N."/>
            <person name="Veneault-Fourrey C."/>
            <person name="LaButti K."/>
            <person name="Lindquist E.A."/>
            <person name="Lipzen A."/>
            <person name="Lundell T."/>
            <person name="Morin E."/>
            <person name="Murat C."/>
            <person name="Riley R."/>
            <person name="Ohm R."/>
            <person name="Sun H."/>
            <person name="Tunlid A."/>
            <person name="Henrissat B."/>
            <person name="Grigoriev I.V."/>
            <person name="Hibbett D.S."/>
            <person name="Martin F."/>
        </authorList>
    </citation>
    <scope>NUCLEOTIDE SEQUENCE [LARGE SCALE GENOMIC DNA]</scope>
    <source>
        <strain evidence="2">UH-Slu-Lm8-n1</strain>
    </source>
</reference>
<gene>
    <name evidence="1" type="ORF">CY34DRAFT_769000</name>
</gene>
<reference evidence="1 2" key="1">
    <citation type="submission" date="2014-04" db="EMBL/GenBank/DDBJ databases">
        <authorList>
            <consortium name="DOE Joint Genome Institute"/>
            <person name="Kuo A."/>
            <person name="Ruytinx J."/>
            <person name="Rineau F."/>
            <person name="Colpaert J."/>
            <person name="Kohler A."/>
            <person name="Nagy L.G."/>
            <person name="Floudas D."/>
            <person name="Copeland A."/>
            <person name="Barry K.W."/>
            <person name="Cichocki N."/>
            <person name="Veneault-Fourrey C."/>
            <person name="LaButti K."/>
            <person name="Lindquist E.A."/>
            <person name="Lipzen A."/>
            <person name="Lundell T."/>
            <person name="Morin E."/>
            <person name="Murat C."/>
            <person name="Sun H."/>
            <person name="Tunlid A."/>
            <person name="Henrissat B."/>
            <person name="Grigoriev I.V."/>
            <person name="Hibbett D.S."/>
            <person name="Martin F."/>
            <person name="Nordberg H.P."/>
            <person name="Cantor M.N."/>
            <person name="Hua S.X."/>
        </authorList>
    </citation>
    <scope>NUCLEOTIDE SEQUENCE [LARGE SCALE GENOMIC DNA]</scope>
    <source>
        <strain evidence="1 2">UH-Slu-Lm8-n1</strain>
    </source>
</reference>
<name>A0A0C9ZPI7_9AGAM</name>
<organism evidence="1 2">
    <name type="scientific">Suillus luteus UH-Slu-Lm8-n1</name>
    <dbReference type="NCBI Taxonomy" id="930992"/>
    <lineage>
        <taxon>Eukaryota</taxon>
        <taxon>Fungi</taxon>
        <taxon>Dikarya</taxon>
        <taxon>Basidiomycota</taxon>
        <taxon>Agaricomycotina</taxon>
        <taxon>Agaricomycetes</taxon>
        <taxon>Agaricomycetidae</taxon>
        <taxon>Boletales</taxon>
        <taxon>Suillineae</taxon>
        <taxon>Suillaceae</taxon>
        <taxon>Suillus</taxon>
    </lineage>
</organism>
<dbReference type="HOGENOM" id="CLU_1759994_0_0_1"/>